<dbReference type="SUPFAM" id="SSF56784">
    <property type="entry name" value="HAD-like"/>
    <property type="match status" value="1"/>
</dbReference>
<dbReference type="OrthoDB" id="545219at2759"/>
<gene>
    <name evidence="1" type="ORF">AQUCO_12500024v1</name>
</gene>
<protein>
    <submittedName>
        <fullName evidence="1">Uncharacterized protein</fullName>
    </submittedName>
</protein>
<dbReference type="PANTHER" id="PTHR42896:SF3">
    <property type="entry name" value="PROTEIN, PUTATIVE, EXPRESSED-RELATED"/>
    <property type="match status" value="1"/>
</dbReference>
<dbReference type="AlphaFoldDB" id="A0A2G5C1G3"/>
<reference evidence="1 2" key="1">
    <citation type="submission" date="2017-09" db="EMBL/GenBank/DDBJ databases">
        <title>WGS assembly of Aquilegia coerulea Goldsmith.</title>
        <authorList>
            <person name="Hodges S."/>
            <person name="Kramer E."/>
            <person name="Nordborg M."/>
            <person name="Tomkins J."/>
            <person name="Borevitz J."/>
            <person name="Derieg N."/>
            <person name="Yan J."/>
            <person name="Mihaltcheva S."/>
            <person name="Hayes R.D."/>
            <person name="Rokhsar D."/>
        </authorList>
    </citation>
    <scope>NUCLEOTIDE SEQUENCE [LARGE SCALE GENOMIC DNA]</scope>
    <source>
        <strain evidence="2">cv. Goldsmith</strain>
    </source>
</reference>
<dbReference type="Proteomes" id="UP000230069">
    <property type="component" value="Unassembled WGS sequence"/>
</dbReference>
<dbReference type="Gene3D" id="3.40.50.1000">
    <property type="entry name" value="HAD superfamily/HAD-like"/>
    <property type="match status" value="1"/>
</dbReference>
<dbReference type="InterPro" id="IPR036412">
    <property type="entry name" value="HAD-like_sf"/>
</dbReference>
<dbReference type="InParanoid" id="A0A2G5C1G3"/>
<proteinExistence type="predicted"/>
<evidence type="ECO:0000313" key="2">
    <source>
        <dbReference type="Proteomes" id="UP000230069"/>
    </source>
</evidence>
<evidence type="ECO:0000313" key="1">
    <source>
        <dbReference type="EMBL" id="PIA25116.1"/>
    </source>
</evidence>
<name>A0A2G5C1G3_AQUCA</name>
<dbReference type="InterPro" id="IPR044999">
    <property type="entry name" value="CbbY-like"/>
</dbReference>
<dbReference type="EMBL" id="KZ305141">
    <property type="protein sequence ID" value="PIA25116.1"/>
    <property type="molecule type" value="Genomic_DNA"/>
</dbReference>
<sequence length="94" mass="9822">MLKVIVDIGTRITESLDGIVAALRAGAEYAGVPVQNCVLIAGSQSGLLGAERSGMPCVILWSSLTYRSEFPSADAIMDGFGGAHLTVSRLRQKG</sequence>
<dbReference type="GO" id="GO:0016787">
    <property type="term" value="F:hydrolase activity"/>
    <property type="evidence" value="ECO:0007669"/>
    <property type="project" value="InterPro"/>
</dbReference>
<dbReference type="STRING" id="218851.A0A2G5C1G3"/>
<accession>A0A2G5C1G3</accession>
<keyword evidence="2" id="KW-1185">Reference proteome</keyword>
<organism evidence="1 2">
    <name type="scientific">Aquilegia coerulea</name>
    <name type="common">Rocky mountain columbine</name>
    <dbReference type="NCBI Taxonomy" id="218851"/>
    <lineage>
        <taxon>Eukaryota</taxon>
        <taxon>Viridiplantae</taxon>
        <taxon>Streptophyta</taxon>
        <taxon>Embryophyta</taxon>
        <taxon>Tracheophyta</taxon>
        <taxon>Spermatophyta</taxon>
        <taxon>Magnoliopsida</taxon>
        <taxon>Ranunculales</taxon>
        <taxon>Ranunculaceae</taxon>
        <taxon>Thalictroideae</taxon>
        <taxon>Aquilegia</taxon>
    </lineage>
</organism>
<dbReference type="PANTHER" id="PTHR42896">
    <property type="entry name" value="XYLULOSE-1,5-BISPHOSPHATE (XUBP) PHOSPHATASE"/>
    <property type="match status" value="1"/>
</dbReference>
<dbReference type="InterPro" id="IPR023214">
    <property type="entry name" value="HAD_sf"/>
</dbReference>